<evidence type="ECO:0000259" key="1">
    <source>
        <dbReference type="Pfam" id="PF07848"/>
    </source>
</evidence>
<feature type="domain" description="Transcriptional repressor PaaX-like N-terminal" evidence="1">
    <location>
        <begin position="5"/>
        <end position="66"/>
    </location>
</feature>
<reference evidence="3" key="2">
    <citation type="journal article" date="2020" name="Microorganisms">
        <title>Osmotic Adaptation and Compatible Solute Biosynthesis of Phototrophic Bacteria as Revealed from Genome Analyses.</title>
        <authorList>
            <person name="Imhoff J.F."/>
            <person name="Rahn T."/>
            <person name="Kunzel S."/>
            <person name="Keller A."/>
            <person name="Neulinger S.C."/>
        </authorList>
    </citation>
    <scope>NUCLEOTIDE SEQUENCE</scope>
    <source>
        <strain evidence="3">IM 151</strain>
    </source>
</reference>
<dbReference type="Gene3D" id="3.30.70.2650">
    <property type="match status" value="1"/>
</dbReference>
<organism evidence="3 4">
    <name type="scientific">Rubrivivax gelatinosus</name>
    <name type="common">Rhodocyclus gelatinosus</name>
    <name type="synonym">Rhodopseudomonas gelatinosa</name>
    <dbReference type="NCBI Taxonomy" id="28068"/>
    <lineage>
        <taxon>Bacteria</taxon>
        <taxon>Pseudomonadati</taxon>
        <taxon>Pseudomonadota</taxon>
        <taxon>Betaproteobacteria</taxon>
        <taxon>Burkholderiales</taxon>
        <taxon>Sphaerotilaceae</taxon>
        <taxon>Rubrivivax</taxon>
    </lineage>
</organism>
<reference evidence="3" key="1">
    <citation type="submission" date="2017-08" db="EMBL/GenBank/DDBJ databases">
        <authorList>
            <person name="Imhoff J.F."/>
            <person name="Rahn T."/>
            <person name="Kuenzel S."/>
            <person name="Neulinger S.C."/>
        </authorList>
    </citation>
    <scope>NUCLEOTIDE SEQUENCE</scope>
    <source>
        <strain evidence="3">IM 151</strain>
    </source>
</reference>
<dbReference type="PANTHER" id="PTHR30319">
    <property type="entry name" value="PHENYLACETIC ACID REGULATOR-RELATED TRANSCRIPTIONAL REPRESSOR"/>
    <property type="match status" value="1"/>
</dbReference>
<dbReference type="EMBL" id="NRRU01000109">
    <property type="protein sequence ID" value="MBK1715281.1"/>
    <property type="molecule type" value="Genomic_DNA"/>
</dbReference>
<dbReference type="Pfam" id="PF07848">
    <property type="entry name" value="PaaX"/>
    <property type="match status" value="1"/>
</dbReference>
<proteinExistence type="predicted"/>
<accession>A0ABS1DYV5</accession>
<gene>
    <name evidence="3" type="ORF">CKO43_21210</name>
</gene>
<name>A0ABS1DYV5_RUBGE</name>
<dbReference type="Gene3D" id="1.10.10.10">
    <property type="entry name" value="Winged helix-like DNA-binding domain superfamily/Winged helix DNA-binding domain"/>
    <property type="match status" value="1"/>
</dbReference>
<dbReference type="InterPro" id="IPR012906">
    <property type="entry name" value="PaaX-like_N"/>
</dbReference>
<dbReference type="PANTHER" id="PTHR30319:SF1">
    <property type="entry name" value="TRANSCRIPTIONAL REPRESSOR PAAX"/>
    <property type="match status" value="1"/>
</dbReference>
<dbReference type="InterPro" id="IPR013225">
    <property type="entry name" value="PaaX_C"/>
</dbReference>
<evidence type="ECO:0000259" key="2">
    <source>
        <dbReference type="Pfam" id="PF08223"/>
    </source>
</evidence>
<evidence type="ECO:0000313" key="4">
    <source>
        <dbReference type="Proteomes" id="UP001041814"/>
    </source>
</evidence>
<evidence type="ECO:0008006" key="5">
    <source>
        <dbReference type="Google" id="ProtNLM"/>
    </source>
</evidence>
<sequence>MPTTPRSLILSLLLGAEARGDGALGVRELLAACALFGLPENSVRVALARGVAAGLMATPRRGCYALGPQARPVADAVGGWRGLQASLVDWQGDWIAVHVGAAGRSDRPALRARERVFGLLGLAEFERGLHLRPDNLAGGAEALRLRLQALLPEGAPAGTVFGLRALAAGDAARAAALWDGAALDAGYRDTAARLAAWLDAAAALPPETAAREAFELGGDAIRRLVFDPLLPAPLVDADARARFVATVERFDAAGQAIWQRFLAAARTPRPTV</sequence>
<dbReference type="InterPro" id="IPR036388">
    <property type="entry name" value="WH-like_DNA-bd_sf"/>
</dbReference>
<dbReference type="Proteomes" id="UP001041814">
    <property type="component" value="Unassembled WGS sequence"/>
</dbReference>
<dbReference type="RefSeq" id="WP_200379907.1">
    <property type="nucleotide sequence ID" value="NZ_NRRU01000109.1"/>
</dbReference>
<protein>
    <recommendedName>
        <fullName evidence="5">PaaX family transcriptional regulator</fullName>
    </recommendedName>
</protein>
<dbReference type="Pfam" id="PF08223">
    <property type="entry name" value="PaaX_C"/>
    <property type="match status" value="1"/>
</dbReference>
<evidence type="ECO:0000313" key="3">
    <source>
        <dbReference type="EMBL" id="MBK1715281.1"/>
    </source>
</evidence>
<comment type="caution">
    <text evidence="3">The sequence shown here is derived from an EMBL/GenBank/DDBJ whole genome shotgun (WGS) entry which is preliminary data.</text>
</comment>
<feature type="domain" description="Transcriptional repressor PaaX-like C-terminal" evidence="2">
    <location>
        <begin position="178"/>
        <end position="259"/>
    </location>
</feature>
<keyword evidence="4" id="KW-1185">Reference proteome</keyword>